<name>A0A060NH07_9BURK</name>
<sequence length="656" mass="69729">MTPLLELLALLAAAVAAVALFQRSGIPASLGYLAVGALLGPYVAGLISHTETIRLVAEFGIVFLLFTIGLNFSLPQIYALRHTVFWLGTGQVVLTTALVTLAGWALGFPLAAAFVVGAVFAQSSTTIIARQLSEQGEEHSRHGRLGLAMSVFQDVTAVPFLIIIPALGLAAAGSLAEPLGWALVKALLAFALVYLAGRWLLRPLFHAIAVRRSTELFTLTVLLVTLASAAITDSLGLSLAFGAFLAGMMLGETEFRHQIESTIRPFRDVLLGLFFVSIGMLVNPLALLAVWHWALLGALALLVAKVLLVALLVRAAGFEPRTALRTALVLAMGGEFGFALLALGLAGGSIDGHTAQIALAAVLLSMMIGPFLVRYSLPLSAALLGRERSGALNVTGSAPHPEPTASNHWKQHVILCGYGRIGQSVANFLERERIAHVALDLDPTLVRDAHAAGEPVFYGDATDPAVLEAVGLARARLLIISYEDPAAALKVLQQVRALHPDLPVMVRTRDETHVEALRQAGATEVVPETLEAAMMMVAHALALLQVPTACVLRRLREARSDRYRLLRELFQGDPALDTADAATPRLHSVTVPAGCAALGCRLGQLELSEGVELSALLRHGQRMLDPAPDLLLQADDVLVLFGKPDALAQAEQRLLS</sequence>
<evidence type="ECO:0000256" key="1">
    <source>
        <dbReference type="ARBA" id="ARBA00004127"/>
    </source>
</evidence>
<dbReference type="InterPro" id="IPR036721">
    <property type="entry name" value="RCK_C_sf"/>
</dbReference>
<evidence type="ECO:0000256" key="2">
    <source>
        <dbReference type="ARBA" id="ARBA00022448"/>
    </source>
</evidence>
<dbReference type="GO" id="GO:0015297">
    <property type="term" value="F:antiporter activity"/>
    <property type="evidence" value="ECO:0007669"/>
    <property type="project" value="UniProtKB-KW"/>
</dbReference>
<evidence type="ECO:0000313" key="13">
    <source>
        <dbReference type="EMBL" id="BAO81136.1"/>
    </source>
</evidence>
<dbReference type="InterPro" id="IPR038770">
    <property type="entry name" value="Na+/solute_symporter_sf"/>
</dbReference>
<dbReference type="Pfam" id="PF00999">
    <property type="entry name" value="Na_H_Exchanger"/>
    <property type="match status" value="1"/>
</dbReference>
<dbReference type="PROSITE" id="PS51202">
    <property type="entry name" value="RCK_C"/>
    <property type="match status" value="1"/>
</dbReference>
<dbReference type="InterPro" id="IPR003148">
    <property type="entry name" value="RCK_N"/>
</dbReference>
<evidence type="ECO:0000256" key="6">
    <source>
        <dbReference type="ARBA" id="ARBA00022958"/>
    </source>
</evidence>
<evidence type="ECO:0000256" key="10">
    <source>
        <dbReference type="SAM" id="Phobius"/>
    </source>
</evidence>
<dbReference type="PROSITE" id="PS51201">
    <property type="entry name" value="RCK_N"/>
    <property type="match status" value="1"/>
</dbReference>
<dbReference type="EMBL" id="AP014568">
    <property type="protein sequence ID" value="BAO81136.1"/>
    <property type="molecule type" value="Genomic_DNA"/>
</dbReference>
<dbReference type="HOGENOM" id="CLU_005126_9_0_4"/>
<comment type="subcellular location">
    <subcellularLocation>
        <location evidence="1">Endomembrane system</location>
        <topology evidence="1">Multi-pass membrane protein</topology>
    </subcellularLocation>
</comment>
<evidence type="ECO:0000259" key="12">
    <source>
        <dbReference type="PROSITE" id="PS51202"/>
    </source>
</evidence>
<dbReference type="InterPro" id="IPR036291">
    <property type="entry name" value="NAD(P)-bd_dom_sf"/>
</dbReference>
<keyword evidence="3" id="KW-0050">Antiport</keyword>
<feature type="domain" description="RCK C-terminal" evidence="12">
    <location>
        <begin position="573"/>
        <end position="656"/>
    </location>
</feature>
<reference evidence="13 14" key="1">
    <citation type="journal article" date="2014" name="Nat. Commun.">
        <title>Physiological and genomic features of highly alkaliphilic hydrogen-utilizing Betaproteobacteria from a continental serpentinizing site.</title>
        <authorList>
            <person name="Suzuki S."/>
            <person name="Kuenen J.G."/>
            <person name="Schipper K."/>
            <person name="van der Velde S."/>
            <person name="Ishii S."/>
            <person name="Wu A."/>
            <person name="Sorokin D.Y."/>
            <person name="Tenney A."/>
            <person name="Meng X.Y."/>
            <person name="Morrill P.L."/>
            <person name="Kamagata Y."/>
            <person name="Muyzer G."/>
            <person name="Nealson K.H."/>
        </authorList>
    </citation>
    <scope>NUCLEOTIDE SEQUENCE [LARGE SCALE GENOMIC DNA]</scope>
    <source>
        <strain evidence="13 14">A1</strain>
    </source>
</reference>
<evidence type="ECO:0000256" key="4">
    <source>
        <dbReference type="ARBA" id="ARBA00022538"/>
    </source>
</evidence>
<dbReference type="OrthoDB" id="9781411at2"/>
<evidence type="ECO:0000256" key="5">
    <source>
        <dbReference type="ARBA" id="ARBA00022692"/>
    </source>
</evidence>
<dbReference type="Pfam" id="PF02254">
    <property type="entry name" value="TrkA_N"/>
    <property type="match status" value="1"/>
</dbReference>
<dbReference type="Gene3D" id="3.30.70.1450">
    <property type="entry name" value="Regulator of K+ conductance, C-terminal domain"/>
    <property type="match status" value="1"/>
</dbReference>
<gene>
    <name evidence="13" type="primary">kefB</name>
    <name evidence="13" type="ORF">SRAA_1282</name>
</gene>
<dbReference type="GO" id="GO:0008324">
    <property type="term" value="F:monoatomic cation transmembrane transporter activity"/>
    <property type="evidence" value="ECO:0007669"/>
    <property type="project" value="InterPro"/>
</dbReference>
<dbReference type="SUPFAM" id="SSF51735">
    <property type="entry name" value="NAD(P)-binding Rossmann-fold domains"/>
    <property type="match status" value="1"/>
</dbReference>
<feature type="transmembrane region" description="Helical" evidence="10">
    <location>
        <begin position="327"/>
        <end position="350"/>
    </location>
</feature>
<evidence type="ECO:0000259" key="11">
    <source>
        <dbReference type="PROSITE" id="PS51201"/>
    </source>
</evidence>
<dbReference type="InterPro" id="IPR006153">
    <property type="entry name" value="Cation/H_exchanger_TM"/>
</dbReference>
<accession>A0A060NH07</accession>
<feature type="transmembrane region" description="Helical" evidence="10">
    <location>
        <begin position="179"/>
        <end position="201"/>
    </location>
</feature>
<feature type="transmembrane region" description="Helical" evidence="10">
    <location>
        <begin position="269"/>
        <end position="287"/>
    </location>
</feature>
<protein>
    <submittedName>
        <fullName evidence="13">Kef-type K+ transport system, membrane components</fullName>
    </submittedName>
</protein>
<dbReference type="RefSeq" id="WP_045531552.1">
    <property type="nucleotide sequence ID" value="NZ_AP014568.1"/>
</dbReference>
<keyword evidence="7 10" id="KW-1133">Transmembrane helix</keyword>
<dbReference type="GO" id="GO:0005886">
    <property type="term" value="C:plasma membrane"/>
    <property type="evidence" value="ECO:0007669"/>
    <property type="project" value="TreeGrafter"/>
</dbReference>
<dbReference type="GO" id="GO:1902600">
    <property type="term" value="P:proton transmembrane transport"/>
    <property type="evidence" value="ECO:0007669"/>
    <property type="project" value="InterPro"/>
</dbReference>
<feature type="transmembrane region" description="Helical" evidence="10">
    <location>
        <begin position="151"/>
        <end position="173"/>
    </location>
</feature>
<dbReference type="AlphaFoldDB" id="A0A060NH07"/>
<keyword evidence="5 10" id="KW-0812">Transmembrane</keyword>
<feature type="transmembrane region" description="Helical" evidence="10">
    <location>
        <begin position="356"/>
        <end position="377"/>
    </location>
</feature>
<feature type="transmembrane region" description="Helical" evidence="10">
    <location>
        <begin position="293"/>
        <end position="315"/>
    </location>
</feature>
<dbReference type="Proteomes" id="UP000067461">
    <property type="component" value="Chromosome"/>
</dbReference>
<keyword evidence="6" id="KW-0630">Potassium</keyword>
<dbReference type="SUPFAM" id="SSF116726">
    <property type="entry name" value="TrkA C-terminal domain-like"/>
    <property type="match status" value="1"/>
</dbReference>
<dbReference type="Pfam" id="PF02080">
    <property type="entry name" value="TrkA_C"/>
    <property type="match status" value="1"/>
</dbReference>
<evidence type="ECO:0000313" key="14">
    <source>
        <dbReference type="Proteomes" id="UP000067461"/>
    </source>
</evidence>
<evidence type="ECO:0000256" key="7">
    <source>
        <dbReference type="ARBA" id="ARBA00022989"/>
    </source>
</evidence>
<feature type="transmembrane region" description="Helical" evidence="10">
    <location>
        <begin position="98"/>
        <end position="121"/>
    </location>
</feature>
<keyword evidence="8" id="KW-0406">Ion transport</keyword>
<dbReference type="PANTHER" id="PTHR46157">
    <property type="entry name" value="K(+) EFFLUX ANTIPORTER 3, CHLOROPLASTIC"/>
    <property type="match status" value="1"/>
</dbReference>
<dbReference type="STRING" id="1458425.SRAA_1282"/>
<dbReference type="KEGG" id="cbaa:SRAA_1282"/>
<evidence type="ECO:0000256" key="3">
    <source>
        <dbReference type="ARBA" id="ARBA00022449"/>
    </source>
</evidence>
<evidence type="ECO:0000256" key="8">
    <source>
        <dbReference type="ARBA" id="ARBA00023065"/>
    </source>
</evidence>
<dbReference type="FunFam" id="3.40.50.720:FF:000036">
    <property type="entry name" value="Glutathione-regulated potassium-efflux system protein KefB"/>
    <property type="match status" value="1"/>
</dbReference>
<dbReference type="Gene3D" id="1.20.1530.20">
    <property type="match status" value="1"/>
</dbReference>
<dbReference type="GO" id="GO:0006813">
    <property type="term" value="P:potassium ion transport"/>
    <property type="evidence" value="ECO:0007669"/>
    <property type="project" value="UniProtKB-KW"/>
</dbReference>
<feature type="transmembrane region" description="Helical" evidence="10">
    <location>
        <begin position="59"/>
        <end position="78"/>
    </location>
</feature>
<dbReference type="GO" id="GO:0012505">
    <property type="term" value="C:endomembrane system"/>
    <property type="evidence" value="ECO:0007669"/>
    <property type="project" value="UniProtKB-SubCell"/>
</dbReference>
<dbReference type="InterPro" id="IPR006037">
    <property type="entry name" value="RCK_C"/>
</dbReference>
<keyword evidence="14" id="KW-1185">Reference proteome</keyword>
<dbReference type="PANTHER" id="PTHR46157:SF4">
    <property type="entry name" value="K(+) EFFLUX ANTIPORTER 3, CHLOROPLASTIC"/>
    <property type="match status" value="1"/>
</dbReference>
<proteinExistence type="predicted"/>
<keyword evidence="4" id="KW-0633">Potassium transport</keyword>
<evidence type="ECO:0000256" key="9">
    <source>
        <dbReference type="ARBA" id="ARBA00023136"/>
    </source>
</evidence>
<keyword evidence="9 10" id="KW-0472">Membrane</keyword>
<keyword evidence="2" id="KW-0813">Transport</keyword>
<feature type="transmembrane region" description="Helical" evidence="10">
    <location>
        <begin position="29"/>
        <end position="47"/>
    </location>
</feature>
<feature type="domain" description="RCK N-terminal" evidence="11">
    <location>
        <begin position="410"/>
        <end position="527"/>
    </location>
</feature>
<organism evidence="13 14">
    <name type="scientific">Serpentinimonas raichei</name>
    <dbReference type="NCBI Taxonomy" id="1458425"/>
    <lineage>
        <taxon>Bacteria</taxon>
        <taxon>Pseudomonadati</taxon>
        <taxon>Pseudomonadota</taxon>
        <taxon>Betaproteobacteria</taxon>
        <taxon>Burkholderiales</taxon>
        <taxon>Comamonadaceae</taxon>
        <taxon>Serpentinimonas</taxon>
    </lineage>
</organism>
<dbReference type="Gene3D" id="3.40.50.720">
    <property type="entry name" value="NAD(P)-binding Rossmann-like Domain"/>
    <property type="match status" value="1"/>
</dbReference>